<dbReference type="SMART" id="SM00421">
    <property type="entry name" value="HTH_LUXR"/>
    <property type="match status" value="1"/>
</dbReference>
<protein>
    <recommendedName>
        <fullName evidence="10">DNA-binding response regulator</fullName>
    </recommendedName>
</protein>
<dbReference type="GO" id="GO:0006355">
    <property type="term" value="P:regulation of DNA-templated transcription"/>
    <property type="evidence" value="ECO:0007669"/>
    <property type="project" value="InterPro"/>
</dbReference>
<dbReference type="CDD" id="cd06170">
    <property type="entry name" value="LuxR_C_like"/>
    <property type="match status" value="1"/>
</dbReference>
<dbReference type="PROSITE" id="PS50110">
    <property type="entry name" value="RESPONSE_REGULATORY"/>
    <property type="match status" value="1"/>
</dbReference>
<dbReference type="GO" id="GO:0000160">
    <property type="term" value="P:phosphorelay signal transduction system"/>
    <property type="evidence" value="ECO:0007669"/>
    <property type="project" value="InterPro"/>
</dbReference>
<evidence type="ECO:0000313" key="9">
    <source>
        <dbReference type="Proteomes" id="UP000216433"/>
    </source>
</evidence>
<dbReference type="InterPro" id="IPR001789">
    <property type="entry name" value="Sig_transdc_resp-reg_receiver"/>
</dbReference>
<dbReference type="Pfam" id="PF00196">
    <property type="entry name" value="GerE"/>
    <property type="match status" value="1"/>
</dbReference>
<evidence type="ECO:0000313" key="7">
    <source>
        <dbReference type="EMBL" id="PAM64626.1"/>
    </source>
</evidence>
<evidence type="ECO:0000256" key="1">
    <source>
        <dbReference type="ARBA" id="ARBA00023015"/>
    </source>
</evidence>
<proteinExistence type="predicted"/>
<dbReference type="SUPFAM" id="SSF46894">
    <property type="entry name" value="C-terminal effector domain of the bipartite response regulators"/>
    <property type="match status" value="1"/>
</dbReference>
<dbReference type="InterPro" id="IPR011006">
    <property type="entry name" value="CheY-like_superfamily"/>
</dbReference>
<evidence type="ECO:0000259" key="6">
    <source>
        <dbReference type="PROSITE" id="PS50110"/>
    </source>
</evidence>
<dbReference type="PRINTS" id="PR00038">
    <property type="entry name" value="HTHLUXR"/>
</dbReference>
<dbReference type="AlphaFoldDB" id="A0A270NI96"/>
<keyword evidence="7" id="KW-0614">Plasmid</keyword>
<sequence>MKKLKIRTALIADADDRQIVVTSSYALTVITGPVGTARSKEETLEAIADSRYDAIILGLDMGRESHAGGLKLIRTIHLLHPNLKIVLMHDSLPLSACRAAIYCGASALVDRNFGLKQIPDALAASFNGRRYLCSKSRDRVMATRHLQALSPREQVVIERLARGLTTSEIASELGRSINTISSHKQSAIQKLNIDNAKDLEQFLFDVSPLISTQAHAS</sequence>
<evidence type="ECO:0000256" key="3">
    <source>
        <dbReference type="ARBA" id="ARBA00023163"/>
    </source>
</evidence>
<evidence type="ECO:0008006" key="10">
    <source>
        <dbReference type="Google" id="ProtNLM"/>
    </source>
</evidence>
<keyword evidence="3" id="KW-0804">Transcription</keyword>
<dbReference type="GO" id="GO:0003677">
    <property type="term" value="F:DNA binding"/>
    <property type="evidence" value="ECO:0007669"/>
    <property type="project" value="UniProtKB-KW"/>
</dbReference>
<dbReference type="RefSeq" id="WP_095377822.1">
    <property type="nucleotide sequence ID" value="NZ_NJGC01000009.1"/>
</dbReference>
<keyword evidence="2" id="KW-0238">DNA-binding</keyword>
<evidence type="ECO:0000313" key="8">
    <source>
        <dbReference type="EMBL" id="PAM71783.1"/>
    </source>
</evidence>
<dbReference type="InterPro" id="IPR000792">
    <property type="entry name" value="Tscrpt_reg_LuxR_C"/>
</dbReference>
<dbReference type="PROSITE" id="PS50043">
    <property type="entry name" value="HTH_LUXR_2"/>
    <property type="match status" value="1"/>
</dbReference>
<name>A0A270NI96_STEMA</name>
<dbReference type="SUPFAM" id="SSF52172">
    <property type="entry name" value="CheY-like"/>
    <property type="match status" value="1"/>
</dbReference>
<evidence type="ECO:0000256" key="2">
    <source>
        <dbReference type="ARBA" id="ARBA00023125"/>
    </source>
</evidence>
<dbReference type="InterPro" id="IPR036388">
    <property type="entry name" value="WH-like_DNA-bd_sf"/>
</dbReference>
<feature type="domain" description="Response regulatory" evidence="6">
    <location>
        <begin position="8"/>
        <end position="126"/>
    </location>
</feature>
<dbReference type="PANTHER" id="PTHR44688:SF16">
    <property type="entry name" value="DNA-BINDING TRANSCRIPTIONAL ACTIVATOR DEVR_DOSR"/>
    <property type="match status" value="1"/>
</dbReference>
<dbReference type="Proteomes" id="UP000216433">
    <property type="component" value="Unassembled WGS sequence"/>
</dbReference>
<dbReference type="InterPro" id="IPR016032">
    <property type="entry name" value="Sig_transdc_resp-reg_C-effctor"/>
</dbReference>
<dbReference type="Gene3D" id="3.40.50.2300">
    <property type="match status" value="1"/>
</dbReference>
<dbReference type="PANTHER" id="PTHR44688">
    <property type="entry name" value="DNA-BINDING TRANSCRIPTIONAL ACTIVATOR DEVR_DOSR"/>
    <property type="match status" value="1"/>
</dbReference>
<keyword evidence="1" id="KW-0805">Transcription regulation</keyword>
<feature type="domain" description="HTH luxR-type" evidence="5">
    <location>
        <begin position="142"/>
        <end position="207"/>
    </location>
</feature>
<gene>
    <name evidence="8" type="ORF">CEK00_09295</name>
    <name evidence="7" type="ORF">CEK00_21615</name>
</gene>
<dbReference type="EMBL" id="NJGC01000149">
    <property type="protein sequence ID" value="PAM64626.1"/>
    <property type="molecule type" value="Genomic_DNA"/>
</dbReference>
<evidence type="ECO:0000256" key="4">
    <source>
        <dbReference type="PROSITE-ProRule" id="PRU00169"/>
    </source>
</evidence>
<organism evidence="8 9">
    <name type="scientific">Stenotrophomonas maltophilia</name>
    <name type="common">Pseudomonas maltophilia</name>
    <name type="synonym">Xanthomonas maltophilia</name>
    <dbReference type="NCBI Taxonomy" id="40324"/>
    <lineage>
        <taxon>Bacteria</taxon>
        <taxon>Pseudomonadati</taxon>
        <taxon>Pseudomonadota</taxon>
        <taxon>Gammaproteobacteria</taxon>
        <taxon>Lysobacterales</taxon>
        <taxon>Lysobacteraceae</taxon>
        <taxon>Stenotrophomonas</taxon>
        <taxon>Stenotrophomonas maltophilia group</taxon>
    </lineage>
</organism>
<comment type="caution">
    <text evidence="8">The sequence shown here is derived from an EMBL/GenBank/DDBJ whole genome shotgun (WGS) entry which is preliminary data.</text>
</comment>
<dbReference type="EMBL" id="NJGC01000009">
    <property type="protein sequence ID" value="PAM71783.1"/>
    <property type="molecule type" value="Genomic_DNA"/>
</dbReference>
<dbReference type="Gene3D" id="1.10.10.10">
    <property type="entry name" value="Winged helix-like DNA-binding domain superfamily/Winged helix DNA-binding domain"/>
    <property type="match status" value="1"/>
</dbReference>
<comment type="caution">
    <text evidence="4">Lacks conserved residue(s) required for the propagation of feature annotation.</text>
</comment>
<geneLocation type="plasmid" evidence="7">
    <name>unnamed1</name>
</geneLocation>
<dbReference type="PROSITE" id="PS00622">
    <property type="entry name" value="HTH_LUXR_1"/>
    <property type="match status" value="1"/>
</dbReference>
<reference evidence="8 9" key="1">
    <citation type="submission" date="2017-06" db="EMBL/GenBank/DDBJ databases">
        <title>Genome sequencing and assembly of Stenotrophomonas maltophilia DF07.</title>
        <authorList>
            <person name="Iyer R."/>
        </authorList>
    </citation>
    <scope>NUCLEOTIDE SEQUENCE [LARGE SCALE GENOMIC DNA]</scope>
    <source>
        <strain evidence="8 9">DF07</strain>
        <plasmid evidence="7">unnamed1</plasmid>
    </source>
</reference>
<evidence type="ECO:0000259" key="5">
    <source>
        <dbReference type="PROSITE" id="PS50043"/>
    </source>
</evidence>
<accession>A0A270NI96</accession>